<dbReference type="CDD" id="cd01647">
    <property type="entry name" value="RT_LTR"/>
    <property type="match status" value="1"/>
</dbReference>
<dbReference type="InterPro" id="IPR041577">
    <property type="entry name" value="RT_RNaseH_2"/>
</dbReference>
<name>A0A2N9GVL9_FAGSY</name>
<dbReference type="Gene3D" id="3.10.10.10">
    <property type="entry name" value="HIV Type 1 Reverse Transcriptase, subunit A, domain 1"/>
    <property type="match status" value="1"/>
</dbReference>
<evidence type="ECO:0000256" key="7">
    <source>
        <dbReference type="ARBA" id="ARBA00022918"/>
    </source>
</evidence>
<dbReference type="SUPFAM" id="SSF56672">
    <property type="entry name" value="DNA/RNA polymerases"/>
    <property type="match status" value="1"/>
</dbReference>
<organism evidence="11">
    <name type="scientific">Fagus sylvatica</name>
    <name type="common">Beechnut</name>
    <dbReference type="NCBI Taxonomy" id="28930"/>
    <lineage>
        <taxon>Eukaryota</taxon>
        <taxon>Viridiplantae</taxon>
        <taxon>Streptophyta</taxon>
        <taxon>Embryophyta</taxon>
        <taxon>Tracheophyta</taxon>
        <taxon>Spermatophyta</taxon>
        <taxon>Magnoliopsida</taxon>
        <taxon>eudicotyledons</taxon>
        <taxon>Gunneridae</taxon>
        <taxon>Pentapetalae</taxon>
        <taxon>rosids</taxon>
        <taxon>fabids</taxon>
        <taxon>Fagales</taxon>
        <taxon>Fagaceae</taxon>
        <taxon>Fagus</taxon>
    </lineage>
</organism>
<dbReference type="GO" id="GO:0004523">
    <property type="term" value="F:RNA-DNA hybrid ribonuclease activity"/>
    <property type="evidence" value="ECO:0007669"/>
    <property type="project" value="InterPro"/>
</dbReference>
<dbReference type="GO" id="GO:0015074">
    <property type="term" value="P:DNA integration"/>
    <property type="evidence" value="ECO:0007669"/>
    <property type="project" value="InterPro"/>
</dbReference>
<dbReference type="InterPro" id="IPR001584">
    <property type="entry name" value="Integrase_cat-core"/>
</dbReference>
<dbReference type="InterPro" id="IPR036397">
    <property type="entry name" value="RNaseH_sf"/>
</dbReference>
<keyword evidence="7" id="KW-0695">RNA-directed DNA polymerase</keyword>
<keyword evidence="1" id="KW-0645">Protease</keyword>
<evidence type="ECO:0000256" key="4">
    <source>
        <dbReference type="ARBA" id="ARBA00022722"/>
    </source>
</evidence>
<dbReference type="PROSITE" id="PS50994">
    <property type="entry name" value="INTEGRASE"/>
    <property type="match status" value="1"/>
</dbReference>
<feature type="domain" description="Integrase catalytic" evidence="10">
    <location>
        <begin position="1415"/>
        <end position="1503"/>
    </location>
</feature>
<feature type="compositionally biased region" description="Basic residues" evidence="8">
    <location>
        <begin position="182"/>
        <end position="193"/>
    </location>
</feature>
<dbReference type="Gene3D" id="1.10.340.70">
    <property type="match status" value="1"/>
</dbReference>
<dbReference type="Pfam" id="PF17919">
    <property type="entry name" value="RT_RNaseH_2"/>
    <property type="match status" value="1"/>
</dbReference>
<evidence type="ECO:0000256" key="5">
    <source>
        <dbReference type="ARBA" id="ARBA00022759"/>
    </source>
</evidence>
<dbReference type="FunFam" id="3.10.10.10:FF:000007">
    <property type="entry name" value="Retrovirus-related Pol polyprotein from transposon 17.6-like Protein"/>
    <property type="match status" value="1"/>
</dbReference>
<dbReference type="GO" id="GO:0006508">
    <property type="term" value="P:proteolysis"/>
    <property type="evidence" value="ECO:0007669"/>
    <property type="project" value="UniProtKB-KW"/>
</dbReference>
<evidence type="ECO:0000256" key="2">
    <source>
        <dbReference type="ARBA" id="ARBA00022679"/>
    </source>
</evidence>
<accession>A0A2N9GVL9</accession>
<dbReference type="Pfam" id="PF13456">
    <property type="entry name" value="RVT_3"/>
    <property type="match status" value="1"/>
</dbReference>
<feature type="compositionally biased region" description="Basic and acidic residues" evidence="8">
    <location>
        <begin position="92"/>
        <end position="107"/>
    </location>
</feature>
<evidence type="ECO:0000256" key="6">
    <source>
        <dbReference type="ARBA" id="ARBA00022801"/>
    </source>
</evidence>
<feature type="compositionally biased region" description="Low complexity" evidence="8">
    <location>
        <begin position="78"/>
        <end position="89"/>
    </location>
</feature>
<evidence type="ECO:0000256" key="1">
    <source>
        <dbReference type="ARBA" id="ARBA00022670"/>
    </source>
</evidence>
<gene>
    <name evidence="11" type="ORF">FSB_LOCUS31465</name>
</gene>
<feature type="compositionally biased region" description="Low complexity" evidence="8">
    <location>
        <begin position="21"/>
        <end position="31"/>
    </location>
</feature>
<dbReference type="Gene3D" id="3.10.20.370">
    <property type="match status" value="1"/>
</dbReference>
<sequence>MSGLPSTSRRPPSVVVEDASSSRVSSGTSYRLSRDSGEPPMNNDEAGSVSRADEGATSRRLDLDQQGKGGARRSLVYSTKSSQTQDSQKLIAELREEIRNLKQESKKQKAQGQVQAKGRPTKRTHASQRRERDQPAHSHQSRYADLSETSSSQTESRSPTPPKISGEEPLRSRPPLYGRRSSPVKRHPTKRTARLGGQNAVWKALDLISTSPFSKEIEKAKMPERFPVPRLEIYNGRTDPVTHIGHYQQSMALSRNNDPLMCRLFPSSLGEVAMRWFNQLGTRTIYSWEQMAEAFVARFITNSRKRKEMSTLLTMKLEDNETLKDYSIRFWETYNDIEVCGEEVAIQTFKAGLPIDSGLRQSLVKHPPRDLGKLMYKIDQFIRIEEDGRGTPSAQIIAQPKATIMKPTARTGNTPKNLPAPKSFVAPTFRAFETVFKEPIYKVMEKIKKEPFFVWPPKMLGNPALKDGNLYCSYHREKGHMTENCHLLKVHLEKLASEGHLDQFINTDLSDRKESRREVRQPHSSGAPSAGIIHVIHNPVCSAVSSASYRFKMQKAAHLRKSFSIPDSVRPAPVYSVSRGDVEQVISFSDSDLRDVQLPHNDPLVVTLRIGNYDVQRVLIDQGSFAEIMYLDLYEKLGLSEVDLYGFTTLIFGFSGEPVVPLGKTVLPVLAGPVNLQTEFIVVKASSPYNAIMGQGVMELNGDQSQELEDGEAIMPEQPEKSVYDALGVSPTLACHSLNIGPEHRPVVQKRRKLAPERAMIVLEEVERLLASGAIREVQYPVWLSNTVVVQKKNGKWRVCIDFIDLNKACPKDPFPLPRIDQLVDSASRHARLSFLDAFQGYHQIPMNPDDQEKTAFITPRGTYCYRVMPFGLKNAGSTYQRMVTKMFGHMIGTTVEVYIDDMLVKSIREEDHLADLLQVFEILRKNNLRLNVSKCTFGVESRKFLGHVVSRRGIEANPDQVAALINLAEPRNIKQVQRLTGMIAALGRFISRSADKCKPFFRLLGKRSSFVWDEECSAAFQGIKTYLSAPPCLSIPNPGEPLFLYLAVSDHAVSAVLVRELMQEQKPIFFVSKAMDETELRYLPLEKAALALLHAAKKLPHYFQSSTVTVLSDLPLKMLLQRSDFTGRITRWGVYLGSLGVEYKPRTAIKGQVLAEFLAEFQYDPSRPSLLVPVDSQLDLGTKKWELFVDGASNSKGSGAGIVLVSPEGQTLEQAVRLKFTASNNEAEYEAMLIGLKTAKKLGATHLQQNSHADILARLATALESDLQRTVCIEMLDQPSFQDQEVSVFSISLQPSWMDPILSYLKDNKLPEDRKEAKMIKRKAPRFWVSREGLLYRRSFTGPYLLCVHPDKVKDFLFEIHEGICGSHTGGRSLAHRAISQGYWWPYMQSDALKYVQECDKCQRFAPMVHQPARELNPLSSPWPFAQWGLDIVGPLPRAPGNKRFLIAATDYFTKWVEAEPFSNIRDVDTKRFLWKNIITRFGIPWAAISDNGTQFETSNRVIMNGIKRKLEAAKGKWVEELLSILWAYRTTVRKSTNETPFALAFGVEAVIPLEIGLPTTRTTEFDVQANEDHLGRDLDLVEEKRDVAMVRLALYQQRIRREYNKNVKPRMFRIGDLVLRKVTANTRKLNEGKLGPNWEGPYKVSSQAGHGAYRLEDLDGKPIPRPWNTCNLRKYFF</sequence>
<feature type="region of interest" description="Disordered" evidence="8">
    <location>
        <begin position="509"/>
        <end position="530"/>
    </location>
</feature>
<feature type="compositionally biased region" description="Polar residues" evidence="8">
    <location>
        <begin position="1"/>
        <end position="10"/>
    </location>
</feature>
<evidence type="ECO:0000313" key="11">
    <source>
        <dbReference type="EMBL" id="SPD03583.1"/>
    </source>
</evidence>
<dbReference type="InterPro" id="IPR002156">
    <property type="entry name" value="RNaseH_domain"/>
</dbReference>
<dbReference type="SUPFAM" id="SSF53098">
    <property type="entry name" value="Ribonuclease H-like"/>
    <property type="match status" value="2"/>
</dbReference>
<dbReference type="InterPro" id="IPR043128">
    <property type="entry name" value="Rev_trsase/Diguanyl_cyclase"/>
</dbReference>
<dbReference type="Pfam" id="PF00078">
    <property type="entry name" value="RVT_1"/>
    <property type="match status" value="1"/>
</dbReference>
<feature type="domain" description="Reverse transcriptase" evidence="9">
    <location>
        <begin position="771"/>
        <end position="950"/>
    </location>
</feature>
<dbReference type="PANTHER" id="PTHR48475:SF2">
    <property type="entry name" value="RIBONUCLEASE H"/>
    <property type="match status" value="1"/>
</dbReference>
<dbReference type="CDD" id="cd00303">
    <property type="entry name" value="retropepsin_like"/>
    <property type="match status" value="1"/>
</dbReference>
<keyword evidence="5" id="KW-0255">Endonuclease</keyword>
<dbReference type="Pfam" id="PF17921">
    <property type="entry name" value="Integrase_H2C2"/>
    <property type="match status" value="1"/>
</dbReference>
<dbReference type="Gene3D" id="3.30.420.10">
    <property type="entry name" value="Ribonuclease H-like superfamily/Ribonuclease H"/>
    <property type="match status" value="3"/>
</dbReference>
<protein>
    <submittedName>
        <fullName evidence="11">Uncharacterized protein</fullName>
    </submittedName>
</protein>
<evidence type="ECO:0000256" key="8">
    <source>
        <dbReference type="SAM" id="MobiDB-lite"/>
    </source>
</evidence>
<feature type="compositionally biased region" description="Basic and acidic residues" evidence="8">
    <location>
        <begin position="51"/>
        <end position="65"/>
    </location>
</feature>
<proteinExistence type="predicted"/>
<dbReference type="PANTHER" id="PTHR48475">
    <property type="entry name" value="RIBONUCLEASE H"/>
    <property type="match status" value="1"/>
</dbReference>
<dbReference type="InterPro" id="IPR041588">
    <property type="entry name" value="Integrase_H2C2"/>
</dbReference>
<reference evidence="11" key="1">
    <citation type="submission" date="2018-02" db="EMBL/GenBank/DDBJ databases">
        <authorList>
            <person name="Cohen D.B."/>
            <person name="Kent A.D."/>
        </authorList>
    </citation>
    <scope>NUCLEOTIDE SEQUENCE</scope>
</reference>
<keyword evidence="6" id="KW-0378">Hydrolase</keyword>
<feature type="compositionally biased region" description="Low complexity" evidence="8">
    <location>
        <begin position="147"/>
        <end position="158"/>
    </location>
</feature>
<evidence type="ECO:0000259" key="9">
    <source>
        <dbReference type="PROSITE" id="PS50878"/>
    </source>
</evidence>
<keyword evidence="2" id="KW-0808">Transferase</keyword>
<evidence type="ECO:0000256" key="3">
    <source>
        <dbReference type="ARBA" id="ARBA00022695"/>
    </source>
</evidence>
<dbReference type="PROSITE" id="PS50878">
    <property type="entry name" value="RT_POL"/>
    <property type="match status" value="1"/>
</dbReference>
<dbReference type="InterPro" id="IPR005162">
    <property type="entry name" value="Retrotrans_gag_dom"/>
</dbReference>
<dbReference type="InterPro" id="IPR043502">
    <property type="entry name" value="DNA/RNA_pol_sf"/>
</dbReference>
<dbReference type="Pfam" id="PF03732">
    <property type="entry name" value="Retrotrans_gag"/>
    <property type="match status" value="1"/>
</dbReference>
<dbReference type="EMBL" id="OIVN01002435">
    <property type="protein sequence ID" value="SPD03583.1"/>
    <property type="molecule type" value="Genomic_DNA"/>
</dbReference>
<feature type="compositionally biased region" description="Basic and acidic residues" evidence="8">
    <location>
        <begin position="509"/>
        <end position="521"/>
    </location>
</feature>
<dbReference type="GO" id="GO:0003676">
    <property type="term" value="F:nucleic acid binding"/>
    <property type="evidence" value="ECO:0007669"/>
    <property type="project" value="InterPro"/>
</dbReference>
<evidence type="ECO:0000259" key="10">
    <source>
        <dbReference type="PROSITE" id="PS50994"/>
    </source>
</evidence>
<keyword evidence="3" id="KW-0548">Nucleotidyltransferase</keyword>
<keyword evidence="4" id="KW-0540">Nuclease</keyword>
<dbReference type="GO" id="GO:0008233">
    <property type="term" value="F:peptidase activity"/>
    <property type="evidence" value="ECO:0007669"/>
    <property type="project" value="UniProtKB-KW"/>
</dbReference>
<dbReference type="GO" id="GO:0003964">
    <property type="term" value="F:RNA-directed DNA polymerase activity"/>
    <property type="evidence" value="ECO:0007669"/>
    <property type="project" value="UniProtKB-KW"/>
</dbReference>
<dbReference type="InterPro" id="IPR000477">
    <property type="entry name" value="RT_dom"/>
</dbReference>
<dbReference type="Gene3D" id="3.30.70.270">
    <property type="match status" value="2"/>
</dbReference>
<feature type="region of interest" description="Disordered" evidence="8">
    <location>
        <begin position="1"/>
        <end position="197"/>
    </location>
</feature>
<dbReference type="InterPro" id="IPR012337">
    <property type="entry name" value="RNaseH-like_sf"/>
</dbReference>